<comment type="caution">
    <text evidence="1">The sequence shown here is derived from an EMBL/GenBank/DDBJ whole genome shotgun (WGS) entry which is preliminary data.</text>
</comment>
<dbReference type="SUPFAM" id="SSF140804">
    <property type="entry name" value="YidB-like"/>
    <property type="match status" value="1"/>
</dbReference>
<dbReference type="Proteomes" id="UP000461670">
    <property type="component" value="Unassembled WGS sequence"/>
</dbReference>
<organism evidence="1 2">
    <name type="scientific">Paracidovorax wautersii</name>
    <dbReference type="NCBI Taxonomy" id="1177982"/>
    <lineage>
        <taxon>Bacteria</taxon>
        <taxon>Pseudomonadati</taxon>
        <taxon>Pseudomonadota</taxon>
        <taxon>Betaproteobacteria</taxon>
        <taxon>Burkholderiales</taxon>
        <taxon>Comamonadaceae</taxon>
        <taxon>Paracidovorax</taxon>
    </lineage>
</organism>
<evidence type="ECO:0000313" key="1">
    <source>
        <dbReference type="EMBL" id="KAF1021136.1"/>
    </source>
</evidence>
<name>A0A7V8FNS4_9BURK</name>
<dbReference type="EMBL" id="WNDQ01000025">
    <property type="protein sequence ID" value="KAF1021136.1"/>
    <property type="molecule type" value="Genomic_DNA"/>
</dbReference>
<dbReference type="AlphaFoldDB" id="A0A7V8FNS4"/>
<sequence>MSLLDTVLSDGVAAVGRSATAESGLLPVLIDLLSAHGGIGGLSGLAEKFARADLSPIIQSWIANQSAKLPITGAQLQQVLGSELVQTLAARMGTDTAHLLPQLSQFLPVAVDRLTPEGRITEAGASGASELLGLFGNFLKT</sequence>
<accession>A0A7V8FNS4</accession>
<reference evidence="2" key="1">
    <citation type="journal article" date="2020" name="MBio">
        <title>Horizontal gene transfer to a defensive symbiont with a reduced genome amongst a multipartite beetle microbiome.</title>
        <authorList>
            <person name="Waterworth S.C."/>
            <person name="Florez L.V."/>
            <person name="Rees E.R."/>
            <person name="Hertweck C."/>
            <person name="Kaltenpoth M."/>
            <person name="Kwan J.C."/>
        </authorList>
    </citation>
    <scope>NUCLEOTIDE SEQUENCE [LARGE SCALE GENOMIC DNA]</scope>
</reference>
<dbReference type="InterPro" id="IPR027405">
    <property type="entry name" value="YidB-like"/>
</dbReference>
<dbReference type="InterPro" id="IPR045372">
    <property type="entry name" value="YidB"/>
</dbReference>
<proteinExistence type="predicted"/>
<dbReference type="Pfam" id="PF20159">
    <property type="entry name" value="YidB"/>
    <property type="match status" value="1"/>
</dbReference>
<evidence type="ECO:0000313" key="2">
    <source>
        <dbReference type="Proteomes" id="UP000461670"/>
    </source>
</evidence>
<evidence type="ECO:0008006" key="3">
    <source>
        <dbReference type="Google" id="ProtNLM"/>
    </source>
</evidence>
<dbReference type="Gene3D" id="1.10.10.690">
    <property type="entry name" value="YidB-like"/>
    <property type="match status" value="1"/>
</dbReference>
<gene>
    <name evidence="1" type="ORF">GAK30_02030</name>
</gene>
<protein>
    <recommendedName>
        <fullName evidence="3">DUF937 domain-containing protein</fullName>
    </recommendedName>
</protein>